<sequence>MNDSFSLNRANWDERAPIHAASEAYSVNRFVEDQSFISDVVRFDLPLLGEITGLTGIHLQCHIGTDTVSLARLGATMTGLDFSPASLAEGKALAAAVDLDIRFIESNVYDAPAAVDGRTFDLVYTGIGAICWLPSIERWASTVAALLSPGGRLFIREGHPMLWAIDDERDDAIVVTHPYFETAEPLVWDDDSTYVETTEVITSTVSHEWNHGIGELMTALLGQGLTITSFVEHQSVPWDALPGQLTEVEHGEYVLTDRPERLPLTYTLTATKPL</sequence>
<dbReference type="GO" id="GO:0032259">
    <property type="term" value="P:methylation"/>
    <property type="evidence" value="ECO:0007669"/>
    <property type="project" value="UniProtKB-KW"/>
</dbReference>
<accession>A0A7X5QY63</accession>
<dbReference type="InterPro" id="IPR013217">
    <property type="entry name" value="Methyltransf_12"/>
</dbReference>
<dbReference type="Pfam" id="PF08242">
    <property type="entry name" value="Methyltransf_12"/>
    <property type="match status" value="1"/>
</dbReference>
<dbReference type="InterPro" id="IPR029063">
    <property type="entry name" value="SAM-dependent_MTases_sf"/>
</dbReference>
<feature type="domain" description="Methyltransferase type 12" evidence="1">
    <location>
        <begin position="58"/>
        <end position="153"/>
    </location>
</feature>
<evidence type="ECO:0000259" key="1">
    <source>
        <dbReference type="Pfam" id="PF08242"/>
    </source>
</evidence>
<dbReference type="GO" id="GO:0008168">
    <property type="term" value="F:methyltransferase activity"/>
    <property type="evidence" value="ECO:0007669"/>
    <property type="project" value="UniProtKB-KW"/>
</dbReference>
<evidence type="ECO:0000313" key="3">
    <source>
        <dbReference type="Proteomes" id="UP000541033"/>
    </source>
</evidence>
<dbReference type="CDD" id="cd02440">
    <property type="entry name" value="AdoMet_MTases"/>
    <property type="match status" value="1"/>
</dbReference>
<evidence type="ECO:0000313" key="2">
    <source>
        <dbReference type="EMBL" id="NIH52154.1"/>
    </source>
</evidence>
<dbReference type="Proteomes" id="UP000541033">
    <property type="component" value="Unassembled WGS sequence"/>
</dbReference>
<name>A0A7X5QY63_9MICO</name>
<protein>
    <submittedName>
        <fullName evidence="2">SAM-dependent methyltransferase</fullName>
    </submittedName>
</protein>
<gene>
    <name evidence="2" type="ORF">FHX76_000022</name>
</gene>
<proteinExistence type="predicted"/>
<dbReference type="EMBL" id="JAAMOX010000001">
    <property type="protein sequence ID" value="NIH52154.1"/>
    <property type="molecule type" value="Genomic_DNA"/>
</dbReference>
<dbReference type="AlphaFoldDB" id="A0A7X5QY63"/>
<reference evidence="2 3" key="1">
    <citation type="submission" date="2020-02" db="EMBL/GenBank/DDBJ databases">
        <title>Sequencing the genomes of 1000 actinobacteria strains.</title>
        <authorList>
            <person name="Klenk H.-P."/>
        </authorList>
    </citation>
    <scope>NUCLEOTIDE SEQUENCE [LARGE SCALE GENOMIC DNA]</scope>
    <source>
        <strain evidence="2 3">DSM 27960</strain>
    </source>
</reference>
<dbReference type="Gene3D" id="3.40.50.150">
    <property type="entry name" value="Vaccinia Virus protein VP39"/>
    <property type="match status" value="1"/>
</dbReference>
<dbReference type="RefSeq" id="WP_167146297.1">
    <property type="nucleotide sequence ID" value="NZ_JAAMOX010000001.1"/>
</dbReference>
<dbReference type="SUPFAM" id="SSF53335">
    <property type="entry name" value="S-adenosyl-L-methionine-dependent methyltransferases"/>
    <property type="match status" value="1"/>
</dbReference>
<comment type="caution">
    <text evidence="2">The sequence shown here is derived from an EMBL/GenBank/DDBJ whole genome shotgun (WGS) entry which is preliminary data.</text>
</comment>
<keyword evidence="2" id="KW-0489">Methyltransferase</keyword>
<keyword evidence="2" id="KW-0808">Transferase</keyword>
<keyword evidence="3" id="KW-1185">Reference proteome</keyword>
<organism evidence="2 3">
    <name type="scientific">Lysinibacter cavernae</name>
    <dbReference type="NCBI Taxonomy" id="1640652"/>
    <lineage>
        <taxon>Bacteria</taxon>
        <taxon>Bacillati</taxon>
        <taxon>Actinomycetota</taxon>
        <taxon>Actinomycetes</taxon>
        <taxon>Micrococcales</taxon>
        <taxon>Microbacteriaceae</taxon>
        <taxon>Lysinibacter</taxon>
    </lineage>
</organism>